<dbReference type="Proteomes" id="UP000218113">
    <property type="component" value="Unassembled WGS sequence"/>
</dbReference>
<evidence type="ECO:0000313" key="1">
    <source>
        <dbReference type="EMBL" id="PCI23925.1"/>
    </source>
</evidence>
<sequence length="147" mass="16781">MTRVDYSEIANRIPKVWYTKDELRKKIPEVFIRIVLDIAEAAGLHLTKEDKLRKLTAVLSKMSGITPEKIEQELMEVAAIFGRLEIFEEKYPEMVGMLPLTENNTRIYPAIILASILGVSKEKAISLTKGLFEDYSYVMEASEEVLN</sequence>
<evidence type="ECO:0000313" key="2">
    <source>
        <dbReference type="Proteomes" id="UP000218113"/>
    </source>
</evidence>
<dbReference type="EMBL" id="NVSR01000133">
    <property type="protein sequence ID" value="PCI23925.1"/>
    <property type="molecule type" value="Genomic_DNA"/>
</dbReference>
<dbReference type="AlphaFoldDB" id="A0A2A4SSR2"/>
<protein>
    <submittedName>
        <fullName evidence="1">Uncharacterized protein</fullName>
    </submittedName>
</protein>
<accession>A0A2A4SSR2</accession>
<comment type="caution">
    <text evidence="1">The sequence shown here is derived from an EMBL/GenBank/DDBJ whole genome shotgun (WGS) entry which is preliminary data.</text>
</comment>
<gene>
    <name evidence="1" type="ORF">COB67_12265</name>
</gene>
<proteinExistence type="predicted"/>
<reference evidence="2" key="1">
    <citation type="submission" date="2017-08" db="EMBL/GenBank/DDBJ databases">
        <title>A dynamic microbial community with high functional redundancy inhabits the cold, oxic subseafloor aquifer.</title>
        <authorList>
            <person name="Tully B.J."/>
            <person name="Wheat C.G."/>
            <person name="Glazer B.T."/>
            <person name="Huber J.A."/>
        </authorList>
    </citation>
    <scope>NUCLEOTIDE SEQUENCE [LARGE SCALE GENOMIC DNA]</scope>
</reference>
<organism evidence="1 2">
    <name type="scientific">SAR324 cluster bacterium</name>
    <dbReference type="NCBI Taxonomy" id="2024889"/>
    <lineage>
        <taxon>Bacteria</taxon>
        <taxon>Deltaproteobacteria</taxon>
        <taxon>SAR324 cluster</taxon>
    </lineage>
</organism>
<name>A0A2A4SSR2_9DELT</name>